<proteinExistence type="predicted"/>
<dbReference type="RefSeq" id="WP_011323651.1">
    <property type="nucleotide sequence ID" value="NC_007426.1"/>
</dbReference>
<sequence length="1999" mass="223569">MSVLSEQELRSRWRERWGNFLSHVQEASTPEAARNALRDKVIIGNAERKIAGGHEGREILELLQNARDAIRQGDAEQGRVYVGVYDEGVLVANTGSRFDLFDEQVEDAVTMIGETGKGDDDQSIGHKGVGLKSILATGDSFEIFTRPDESADDILAVRLSRAYLVAAILNRLGQDGNVSTLTDDLDDAALHDLLEDGTPNETVSLPEDLRDSISKLPLFNFPVPLAMDESEVATDPIRSRARDLLTDSPATGGENQFRTAVFIRYEDDDWRSQLADIGISVPEEENTGSIEDRPQRIWDYLSATASEDGLQPETLVQLGGIEEFILERATDGGRKTVNKERWEIVRDPSPHVVTSDLSHQEVRVRIHADDDESLHRFDQFQFETPRQHHTAVLVNKAADGERVPTASYPLYLFYPIEGTSTAGLPFCFHGRFRVETNRKDLSSNNLATNRSVLEEGLDLIELIGQEVAIAATDTDSPTYSTHLPWCLLPPVPDADGLSEPTSNDELLNWFRLEVFERLGATDCLPSVDGPRQPEATLLHWDETVLEGQLAYRTLVDHLGRTTETATDSTPLLTQEALDALLGVPAAWRERLQKLLAVEDEQAASRALLEEWVAQLDATLAMDDDDSPAHIVPATAARTLLQGTVTLLTAATEGDESLDEALTDLADRFDGIYLLPCRIRDVDPEEELALVTIERRQTPTGGQRTQRRIRSVIWDIESATRDIERPPTPPQSSNMTVYFLDEAVQEDAAVHHVLNTAGRVWGLRAYEGIPSFVRSLLDTFADGRHDVVEPIDFAFLTALVDRIGDESDDLQTGEGEFFPLGYLKTAVTQQEGDQRANLRRRVQLRTCDLQLHRTEAQPISDTVLPDEWQSVRERALASEDERQEQDSEITEDWTGVTPGEYPAPAWPTPDTDTWSVYREQIKRDVTDVDFVRALSLLGAGSLPGVNVLWMYGDDHPSMRRDHHWDPMEWTEDDFTGTTPDTVRELQSTLSDVPDYRSLITGLEYHPRFSADHSSKCNVKTDGDLNQVNLASWVWIDDTERLVEHDHAVREVLRRHGESLVSTLLQTGWSCNNGHKRRSWTEPVPSLLNWQLRDLEIWEPVVEVDEELEEQWTDYAAQLRFAVRKESSRGAQAARMFPHVDDETGFSEEVLATLGVRPIGDLGPTGATKRLQQLQAVLTDGPLPEDGPASLWIPGERINDWNQAYTQLLQPLVRQFPDDPAKQRDELNWGSLTHLPLRDGDQWLTAPVEWIQANSDQIRYYQDQSPKPWELQTAEENDYYILPRPRSGPFVQLATALGVDQLQASKLVLDLENDDLDVVTDQYSDRIAEFQRALTERQDLFVASTERSDEEEIVDTAENLSTAAANIAVVESFPDDVLRQLSDPASALYETDDGEEALLLNAAEAGDSLSLQGLSMGIALLVERPTKVATFREALRSDVEVDELESRWKKRTFPIDTVKRVLGSNALQSIERDVTAVNDLLDRLDRSPIDADPLLDALEDADPETIDLVREWCATGERPDVGTDADLDLTDLDPAIEEWITEFHAALPDELEFVAAGIFSETVTHWIRELEGQDVDEMTAVIVIDWLDEQRAALERPPFDNAARQAYVRLETVAELWEQTDPAELTELDTWSDRLRELHSSAVPDWSDPIPESYAEALDCPALVAHVSINDRVHVLVETICEEIDAELPDVEFDWHGLVTTYVEEGTIPEPETDRGAKDHQERAFADLATAIDTNGELAGGSSDGPLMPETVDISDGSGSLSVSEGGGSGGGSTQYRGRGQQAEAYVMAGVLDRIATWLDEHPAGDIRQFRSRFKRLHSDQQEQSYKWHVENVWSSDLLPLLRDSDALNSVTVSDWRTEVDAESFAEFPLVRLVNVTMERGPGFDVIDPLGPLSDDEETDDFGLQFVPVEVKAVNGTTPPFNFRLTTNEYRQAKAFVRDGNIPYVIRLVSVPEAGTPDWPSQTEIAAEQILSTEAELEAVVESQRFEEVVKGGYMNMKIEE</sequence>
<dbReference type="EnsemblBacteria" id="CAI50034">
    <property type="protein sequence ID" value="CAI50034"/>
    <property type="gene ID" value="NP_3886A"/>
</dbReference>
<dbReference type="KEGG" id="nph:NP_3886A"/>
<organism evidence="2 3">
    <name type="scientific">Natronomonas pharaonis (strain ATCC 35678 / DSM 2160 / CIP 103997 / JCM 8858 / NBRC 14720 / NCIMB 2260 / Gabara)</name>
    <name type="common">Halobacterium pharaonis</name>
    <dbReference type="NCBI Taxonomy" id="348780"/>
    <lineage>
        <taxon>Archaea</taxon>
        <taxon>Methanobacteriati</taxon>
        <taxon>Methanobacteriota</taxon>
        <taxon>Stenosarchaea group</taxon>
        <taxon>Halobacteria</taxon>
        <taxon>Halobacteriales</taxon>
        <taxon>Natronomonadaceae</taxon>
        <taxon>Natronomonas</taxon>
    </lineage>
</organism>
<dbReference type="OrthoDB" id="242887at2157"/>
<dbReference type="EMBL" id="CR936257">
    <property type="protein sequence ID" value="CAI50034.1"/>
    <property type="molecule type" value="Genomic_DNA"/>
</dbReference>
<gene>
    <name evidence="2" type="ordered locus">NP_3886A</name>
</gene>
<evidence type="ECO:0000256" key="1">
    <source>
        <dbReference type="SAM" id="MobiDB-lite"/>
    </source>
</evidence>
<feature type="compositionally biased region" description="Acidic residues" evidence="1">
    <location>
        <begin position="880"/>
        <end position="890"/>
    </location>
</feature>
<dbReference type="eggNOG" id="arCOG11794">
    <property type="taxonomic scope" value="Archaea"/>
</dbReference>
<feature type="region of interest" description="Disordered" evidence="1">
    <location>
        <begin position="1733"/>
        <end position="1775"/>
    </location>
</feature>
<dbReference type="InterPro" id="IPR036890">
    <property type="entry name" value="HATPase_C_sf"/>
</dbReference>
<protein>
    <submittedName>
        <fullName evidence="2">Uncharacterized protein</fullName>
    </submittedName>
</protein>
<dbReference type="HOGENOM" id="CLU_233942_0_0_2"/>
<accession>A0A1U7EXW9</accession>
<feature type="region of interest" description="Disordered" evidence="1">
    <location>
        <begin position="873"/>
        <end position="909"/>
    </location>
</feature>
<dbReference type="NCBIfam" id="NF047352">
    <property type="entry name" value="P_loop_sacsin"/>
    <property type="match status" value="1"/>
</dbReference>
<dbReference type="Proteomes" id="UP000002698">
    <property type="component" value="Chromosome"/>
</dbReference>
<reference evidence="2" key="1">
    <citation type="journal article" date="2005" name="Genome Res.">
        <title>Living with two extremes: conclusions from the genome sequence of Natronomonas pharaonis.</title>
        <authorList>
            <person name="Falb M."/>
            <person name="Pfeiffer F."/>
            <person name="Palm P."/>
            <person name="Rodewald K."/>
            <person name="Hickmann V."/>
            <person name="Tittor J."/>
            <person name="Oesterhelt D."/>
        </authorList>
    </citation>
    <scope>NUCLEOTIDE SEQUENCE [LARGE SCALE GENOMIC DNA]</scope>
    <source>
        <strain evidence="2">Gabara</strain>
    </source>
</reference>
<name>A0A1U7EXW9_NATPD</name>
<evidence type="ECO:0000313" key="3">
    <source>
        <dbReference type="Proteomes" id="UP000002698"/>
    </source>
</evidence>
<dbReference type="SUPFAM" id="SSF55874">
    <property type="entry name" value="ATPase domain of HSP90 chaperone/DNA topoisomerase II/histidine kinase"/>
    <property type="match status" value="1"/>
</dbReference>
<feature type="compositionally biased region" description="Low complexity" evidence="1">
    <location>
        <begin position="1753"/>
        <end position="1762"/>
    </location>
</feature>
<keyword evidence="3" id="KW-1185">Reference proteome</keyword>
<dbReference type="GeneID" id="41345105"/>
<evidence type="ECO:0000313" key="2">
    <source>
        <dbReference type="EMBL" id="CAI50034.1"/>
    </source>
</evidence>